<evidence type="ECO:0000313" key="3">
    <source>
        <dbReference type="Proteomes" id="UP000676942"/>
    </source>
</evidence>
<feature type="domain" description="ParB/Spo0J HTH" evidence="1">
    <location>
        <begin position="137"/>
        <end position="219"/>
    </location>
</feature>
<dbReference type="Pfam" id="PF17762">
    <property type="entry name" value="HTH_ParB"/>
    <property type="match status" value="1"/>
</dbReference>
<accession>A0A8E3ZZ61</accession>
<dbReference type="EMBL" id="MN737551">
    <property type="protein sequence ID" value="QGZ15023.1"/>
    <property type="molecule type" value="Genomic_DNA"/>
</dbReference>
<reference evidence="2" key="1">
    <citation type="submission" date="2019-11" db="EMBL/GenBank/DDBJ databases">
        <authorList>
            <person name="Li J."/>
            <person name="Zhang X."/>
        </authorList>
    </citation>
    <scope>NUCLEOTIDE SEQUENCE</scope>
</reference>
<dbReference type="PANTHER" id="PTHR33375:SF1">
    <property type="entry name" value="CHROMOSOME-PARTITIONING PROTEIN PARB-RELATED"/>
    <property type="match status" value="1"/>
</dbReference>
<name>A0A8E3ZZ61_9CAUD</name>
<keyword evidence="3" id="KW-1185">Reference proteome</keyword>
<dbReference type="InterPro" id="IPR041468">
    <property type="entry name" value="HTH_ParB/Spo0J"/>
</dbReference>
<protein>
    <submittedName>
        <fullName evidence="2">Transcriptional regulator</fullName>
    </submittedName>
</protein>
<proteinExistence type="predicted"/>
<dbReference type="Proteomes" id="UP000676942">
    <property type="component" value="Segment"/>
</dbReference>
<gene>
    <name evidence="2" type="ORF">vBSalSLPSTLL_orf00065</name>
</gene>
<evidence type="ECO:0000313" key="2">
    <source>
        <dbReference type="EMBL" id="QGZ15023.1"/>
    </source>
</evidence>
<organism evidence="2 3">
    <name type="scientific">Salmonella phage LPSTLL</name>
    <dbReference type="NCBI Taxonomy" id="3071280"/>
    <lineage>
        <taxon>Viruses</taxon>
        <taxon>Duplodnaviria</taxon>
        <taxon>Heunggongvirae</taxon>
        <taxon>Uroviricota</taxon>
        <taxon>Caudoviricetes</taxon>
        <taxon>Segzyvirus</taxon>
        <taxon>Segzyvirus LPSTLL</taxon>
    </lineage>
</organism>
<dbReference type="InterPro" id="IPR050336">
    <property type="entry name" value="Chromosome_partition/occlusion"/>
</dbReference>
<sequence length="286" mass="31893">MSTLHITSNYWKKVVNDMKTLSKIYSDKETRNGIAVNKTYLVPVEQIYLEPGYNIREADEQHVEYFAQCWESGQPLPALTVIPDEKGIRILDGQHRYLGALRAIERGAPIVRIECKDFTGDEADKIAFMVSSSQGKQLDPFERAKAYTRLKGFGWTNEEIAKKVGRSVSDVQMHLSLGDVPAEVKARISAGQISYANAVAVTREHGDDAVKVIDEAVEEAKAQGKDKVTAKVLKSKKTKPIDRLIELLKPADHVILPAGHVVAEDEEFIQIPVADIHEVMAILEKM</sequence>
<evidence type="ECO:0000259" key="1">
    <source>
        <dbReference type="Pfam" id="PF17762"/>
    </source>
</evidence>
<dbReference type="PANTHER" id="PTHR33375">
    <property type="entry name" value="CHROMOSOME-PARTITIONING PROTEIN PARB-RELATED"/>
    <property type="match status" value="1"/>
</dbReference>
<dbReference type="GO" id="GO:0007059">
    <property type="term" value="P:chromosome segregation"/>
    <property type="evidence" value="ECO:0007669"/>
    <property type="project" value="TreeGrafter"/>
</dbReference>